<evidence type="ECO:0000259" key="2">
    <source>
        <dbReference type="SMART" id="SM01177"/>
    </source>
</evidence>
<dbReference type="AlphaFoldDB" id="A0A1X2H6D2"/>
<dbReference type="SMART" id="SM01177">
    <property type="entry name" value="DUF4210"/>
    <property type="match status" value="1"/>
</dbReference>
<dbReference type="Pfam" id="PF13915">
    <property type="entry name" value="DUF4210"/>
    <property type="match status" value="1"/>
</dbReference>
<dbReference type="OrthoDB" id="8625101at2759"/>
<dbReference type="STRING" id="13706.A0A1X2H6D2"/>
<dbReference type="InterPro" id="IPR025261">
    <property type="entry name" value="Atos-like_cons_dom"/>
</dbReference>
<dbReference type="InterPro" id="IPR036570">
    <property type="entry name" value="HORMA_dom_sf"/>
</dbReference>
<gene>
    <name evidence="3" type="ORF">BCR43DRAFT_495601</name>
</gene>
<organism evidence="3 4">
    <name type="scientific">Syncephalastrum racemosum</name>
    <name type="common">Filamentous fungus</name>
    <dbReference type="NCBI Taxonomy" id="13706"/>
    <lineage>
        <taxon>Eukaryota</taxon>
        <taxon>Fungi</taxon>
        <taxon>Fungi incertae sedis</taxon>
        <taxon>Mucoromycota</taxon>
        <taxon>Mucoromycotina</taxon>
        <taxon>Mucoromycetes</taxon>
        <taxon>Mucorales</taxon>
        <taxon>Syncephalastraceae</taxon>
        <taxon>Syncephalastrum</taxon>
    </lineage>
</organism>
<evidence type="ECO:0000313" key="3">
    <source>
        <dbReference type="EMBL" id="ORY93947.1"/>
    </source>
</evidence>
<dbReference type="Pfam" id="PF13889">
    <property type="entry name" value="Chromosome_seg"/>
    <property type="match status" value="1"/>
</dbReference>
<reference evidence="3 4" key="1">
    <citation type="submission" date="2016-07" db="EMBL/GenBank/DDBJ databases">
        <title>Pervasive Adenine N6-methylation of Active Genes in Fungi.</title>
        <authorList>
            <consortium name="DOE Joint Genome Institute"/>
            <person name="Mondo S.J."/>
            <person name="Dannebaum R.O."/>
            <person name="Kuo R.C."/>
            <person name="Labutti K."/>
            <person name="Haridas S."/>
            <person name="Kuo A."/>
            <person name="Salamov A."/>
            <person name="Ahrendt S.R."/>
            <person name="Lipzen A."/>
            <person name="Sullivan W."/>
            <person name="Andreopoulos W.B."/>
            <person name="Clum A."/>
            <person name="Lindquist E."/>
            <person name="Daum C."/>
            <person name="Ramamoorthy G.K."/>
            <person name="Gryganskyi A."/>
            <person name="Culley D."/>
            <person name="Magnuson J.K."/>
            <person name="James T.Y."/>
            <person name="O'Malley M.A."/>
            <person name="Stajich J.E."/>
            <person name="Spatafora J.W."/>
            <person name="Visel A."/>
            <person name="Grigoriev I.V."/>
        </authorList>
    </citation>
    <scope>NUCLEOTIDE SEQUENCE [LARGE SCALE GENOMIC DNA]</scope>
    <source>
        <strain evidence="3 4">NRRL 2496</strain>
    </source>
</reference>
<comment type="caution">
    <text evidence="3">The sequence shown here is derived from an EMBL/GenBank/DDBJ whole genome shotgun (WGS) entry which is preliminary data.</text>
</comment>
<dbReference type="Gene3D" id="3.30.900.10">
    <property type="entry name" value="HORMA domain"/>
    <property type="match status" value="1"/>
</dbReference>
<proteinExistence type="predicted"/>
<dbReference type="InterPro" id="IPR033473">
    <property type="entry name" value="Atos-like_C"/>
</dbReference>
<dbReference type="PANTHER" id="PTHR13199:SF11">
    <property type="entry name" value="PROTEIN ATOSSA"/>
    <property type="match status" value="1"/>
</dbReference>
<dbReference type="Proteomes" id="UP000242180">
    <property type="component" value="Unassembled WGS sequence"/>
</dbReference>
<feature type="region of interest" description="Disordered" evidence="1">
    <location>
        <begin position="216"/>
        <end position="244"/>
    </location>
</feature>
<dbReference type="InParanoid" id="A0A1X2H6D2"/>
<dbReference type="InterPro" id="IPR051506">
    <property type="entry name" value="ATOS_Transcription_Regulators"/>
</dbReference>
<sequence length="600" mass="67366">MGILIKDLDSPPSDLNTSNVVFKLINTILRARMGSQYECAQDHAIQDPCWSGTGHRPMALPERDRVSIVISVLKKAPYRLLERWEIGLDASLLASDTGAHDTSTILLLQAVYSYTRLMPIHSQIKQKVLDRSDLGFVVRLCGNKMIHICCSHGHSNDDNLQEACEFAAGAHLKRHQFQRIDSEVSMDVHVTYEDDDNKTVTEGMQRLNVRPSSLLSSRLSDTNHTNTNTNTNANTNTNTSTSTNTNMNTNTLLHPHRQRADHPPLLQSQHRTRSSPANALPTTAIATRRLSRLSLSAMEDTSDNEDTDEKEEVCAMAVPIPSPRMQYTHHHGHHRTIAYSTSPMSLSSTPRPNIPHYHHPHASHQPHQYQYHPHHPLSHRLAVGVDSVDGLSSNAHQHINSLVGSYEESLLSGRMSTKPSKPIHFQAQIGVLGKGDCKPSLKCPAHWSVEFPAFFYDLQDDELSTPYVGTIDFDGKGGYRLPPQGQLQIVIKNPNKTAVKLFLIPYDMREMPCTTKTLLRQKSYADYGDTHQALRYAIQIHICRTEKGRIYLYKQMRVVFTNRAPGATRERLNVVGGDAGIPVYAPLTGADREWLRKKKH</sequence>
<dbReference type="EMBL" id="MCGN01000008">
    <property type="protein sequence ID" value="ORY93947.1"/>
    <property type="molecule type" value="Genomic_DNA"/>
</dbReference>
<accession>A0A1X2H6D2</accession>
<name>A0A1X2H6D2_SYNRA</name>
<feature type="domain" description="Atos-like conserved" evidence="2">
    <location>
        <begin position="402"/>
        <end position="468"/>
    </location>
</feature>
<keyword evidence="4" id="KW-1185">Reference proteome</keyword>
<evidence type="ECO:0000313" key="4">
    <source>
        <dbReference type="Proteomes" id="UP000242180"/>
    </source>
</evidence>
<dbReference type="PANTHER" id="PTHR13199">
    <property type="entry name" value="GH03947P"/>
    <property type="match status" value="1"/>
</dbReference>
<evidence type="ECO:0000256" key="1">
    <source>
        <dbReference type="SAM" id="MobiDB-lite"/>
    </source>
</evidence>
<protein>
    <recommendedName>
        <fullName evidence="2">Atos-like conserved domain-containing protein</fullName>
    </recommendedName>
</protein>